<keyword evidence="2" id="KW-1185">Reference proteome</keyword>
<reference evidence="1 2" key="1">
    <citation type="submission" date="2020-02" db="EMBL/GenBank/DDBJ databases">
        <authorList>
            <person name="Ferguson B K."/>
        </authorList>
    </citation>
    <scope>NUCLEOTIDE SEQUENCE [LARGE SCALE GENOMIC DNA]</scope>
</reference>
<evidence type="ECO:0000313" key="1">
    <source>
        <dbReference type="EMBL" id="CAB0040606.1"/>
    </source>
</evidence>
<feature type="non-terminal residue" evidence="1">
    <location>
        <position position="105"/>
    </location>
</feature>
<dbReference type="EMBL" id="CADCXV010001038">
    <property type="protein sequence ID" value="CAB0040606.1"/>
    <property type="molecule type" value="Genomic_DNA"/>
</dbReference>
<dbReference type="AlphaFoldDB" id="A0A6H5IT62"/>
<evidence type="ECO:0000313" key="2">
    <source>
        <dbReference type="Proteomes" id="UP000479190"/>
    </source>
</evidence>
<gene>
    <name evidence="1" type="ORF">TBRA_LOCUS12302</name>
</gene>
<proteinExistence type="predicted"/>
<name>A0A6H5IT62_9HYME</name>
<accession>A0A6H5IT62</accession>
<sequence>MLFFHINSTLSVKCNNQESLNISIHTGIAHVSPKCNISADHRRIRNISRRRSAGIHKDRYAKLHSESRHGSGTNCNWYQAHHVLPQAGTASAPTEVRPIGRQSRW</sequence>
<dbReference type="Proteomes" id="UP000479190">
    <property type="component" value="Unassembled WGS sequence"/>
</dbReference>
<organism evidence="1 2">
    <name type="scientific">Trichogramma brassicae</name>
    <dbReference type="NCBI Taxonomy" id="86971"/>
    <lineage>
        <taxon>Eukaryota</taxon>
        <taxon>Metazoa</taxon>
        <taxon>Ecdysozoa</taxon>
        <taxon>Arthropoda</taxon>
        <taxon>Hexapoda</taxon>
        <taxon>Insecta</taxon>
        <taxon>Pterygota</taxon>
        <taxon>Neoptera</taxon>
        <taxon>Endopterygota</taxon>
        <taxon>Hymenoptera</taxon>
        <taxon>Apocrita</taxon>
        <taxon>Proctotrupomorpha</taxon>
        <taxon>Chalcidoidea</taxon>
        <taxon>Trichogrammatidae</taxon>
        <taxon>Trichogramma</taxon>
    </lineage>
</organism>
<protein>
    <submittedName>
        <fullName evidence="1">Uncharacterized protein</fullName>
    </submittedName>
</protein>